<organism evidence="1 2">
    <name type="scientific">candidate division MSBL1 archaeon SCGC-AAA382M17</name>
    <dbReference type="NCBI Taxonomy" id="1698284"/>
    <lineage>
        <taxon>Archaea</taxon>
        <taxon>Methanobacteriati</taxon>
        <taxon>Methanobacteriota</taxon>
        <taxon>candidate division MSBL1</taxon>
    </lineage>
</organism>
<comment type="caution">
    <text evidence="1">The sequence shown here is derived from an EMBL/GenBank/DDBJ whole genome shotgun (WGS) entry which is preliminary data.</text>
</comment>
<accession>A0ABR5TJY2</accession>
<gene>
    <name evidence="1" type="ORF">AKJ55_00350</name>
</gene>
<proteinExistence type="predicted"/>
<sequence>MGIGVFHQIEKNFLEYTLTLKSIHMNLTNIECSIILKKICAILLFTCLILLVISCSRTKIQKEPVIKLNVKTGRLYSPKANVTFADGPYHYSIAGSISDKESFRDSILKNKQIREDGNKTIITGKFYEANIEISQVFRQMGNHIEETITLTNINNDTVNLDDIRFGFIADISDRPDWRLCAVPFRVQLDGSKHDYSTEDLKKGQYKNAGFWKEAVKFCQQKKAFLPGKRRWNTGGWAVR</sequence>
<evidence type="ECO:0000313" key="2">
    <source>
        <dbReference type="Proteomes" id="UP000070633"/>
    </source>
</evidence>
<dbReference type="Proteomes" id="UP000070633">
    <property type="component" value="Unassembled WGS sequence"/>
</dbReference>
<evidence type="ECO:0008006" key="3">
    <source>
        <dbReference type="Google" id="ProtNLM"/>
    </source>
</evidence>
<reference evidence="1 2" key="1">
    <citation type="journal article" date="2016" name="Sci. Rep.">
        <title>Metabolic traits of an uncultured archaeal lineage -MSBL1- from brine pools of the Red Sea.</title>
        <authorList>
            <person name="Mwirichia R."/>
            <person name="Alam I."/>
            <person name="Rashid M."/>
            <person name="Vinu M."/>
            <person name="Ba-Alawi W."/>
            <person name="Anthony Kamau A."/>
            <person name="Kamanda Ngugi D."/>
            <person name="Goker M."/>
            <person name="Klenk H.P."/>
            <person name="Bajic V."/>
            <person name="Stingl U."/>
        </authorList>
    </citation>
    <scope>NUCLEOTIDE SEQUENCE [LARGE SCALE GENOMIC DNA]</scope>
    <source>
        <strain evidence="1">SCGC-AAA382M17</strain>
    </source>
</reference>
<evidence type="ECO:0000313" key="1">
    <source>
        <dbReference type="EMBL" id="KXB08814.1"/>
    </source>
</evidence>
<dbReference type="EMBL" id="LHYI01000005">
    <property type="protein sequence ID" value="KXB08814.1"/>
    <property type="molecule type" value="Genomic_DNA"/>
</dbReference>
<protein>
    <recommendedName>
        <fullName evidence="3">Sulfatase-modifying factor enzyme domain-containing protein</fullName>
    </recommendedName>
</protein>
<name>A0ABR5TJY2_9EURY</name>
<keyword evidence="2" id="KW-1185">Reference proteome</keyword>